<organism evidence="4 5">
    <name type="scientific">Bacteroides nordii</name>
    <dbReference type="NCBI Taxonomy" id="291645"/>
    <lineage>
        <taxon>Bacteria</taxon>
        <taxon>Pseudomonadati</taxon>
        <taxon>Bacteroidota</taxon>
        <taxon>Bacteroidia</taxon>
        <taxon>Bacteroidales</taxon>
        <taxon>Bacteroidaceae</taxon>
        <taxon>Bacteroides</taxon>
    </lineage>
</organism>
<dbReference type="PANTHER" id="PTHR40446">
    <property type="entry name" value="N-ACETYLGLUCOSAMINE-1-PHOSPHODIESTER ALPHA-N-ACETYLGLUCOSAMINIDASE"/>
    <property type="match status" value="1"/>
</dbReference>
<dbReference type="InterPro" id="IPR026444">
    <property type="entry name" value="Secre_tail"/>
</dbReference>
<evidence type="ECO:0000259" key="2">
    <source>
        <dbReference type="Pfam" id="PF09992"/>
    </source>
</evidence>
<feature type="signal peptide" evidence="1">
    <location>
        <begin position="1"/>
        <end position="21"/>
    </location>
</feature>
<dbReference type="PANTHER" id="PTHR40446:SF2">
    <property type="entry name" value="N-ACETYLGLUCOSAMINE-1-PHOSPHODIESTER ALPHA-N-ACETYLGLUCOSAMINIDASE"/>
    <property type="match status" value="1"/>
</dbReference>
<reference evidence="4 5" key="1">
    <citation type="submission" date="2018-08" db="EMBL/GenBank/DDBJ databases">
        <title>A genome reference for cultivated species of the human gut microbiota.</title>
        <authorList>
            <person name="Zou Y."/>
            <person name="Xue W."/>
            <person name="Luo G."/>
        </authorList>
    </citation>
    <scope>NUCLEOTIDE SEQUENCE [LARGE SCALE GENOMIC DNA]</scope>
    <source>
        <strain evidence="4 5">AM40-30BH</strain>
    </source>
</reference>
<proteinExistence type="predicted"/>
<dbReference type="EMBL" id="QSGO01000004">
    <property type="protein sequence ID" value="RHB36500.1"/>
    <property type="molecule type" value="Genomic_DNA"/>
</dbReference>
<feature type="domain" description="Phosphodiester glycosidase" evidence="2">
    <location>
        <begin position="242"/>
        <end position="388"/>
    </location>
</feature>
<dbReference type="InterPro" id="IPR018711">
    <property type="entry name" value="NAGPA"/>
</dbReference>
<feature type="chain" id="PRO_5019256873" evidence="1">
    <location>
        <begin position="22"/>
        <end position="573"/>
    </location>
</feature>
<dbReference type="AlphaFoldDB" id="A0A413VS80"/>
<keyword evidence="1" id="KW-0732">Signal</keyword>
<sequence length="573" mass="60901">MKNRYSLPLFLLSCLTFSSFASNTWKLQNVEYRVDTLSHIVIGPGTTQTILALEGPVKLRVFYTTTDMTNPNVNLKLIMGKDNLTSNVTVPNMPASHNDPENIYFAGVNADFIGGMGPVGTTVADGELYKSYKGTGWYAIGIDKDKKFCSGAPYTTFKLVSPNAGQASIKAVNAVRSDNELILFTSRKGSTTGTKGAGVEVGAVPVDGPLKAEGTTKMRVTIAPVKDVGNMSIPEGGFVLSGTGFTANTLAKMQLGEEFEVTPTLYFDNVVKTDIMEMCGGCPMLLQGGKILETQGALDHLANREPRTAIGYNSDGTKAILLVVDGRQTGVSVGVPSKDLAAIMLNLGCTEALNFDGGGSSTLYVKELGVVNTPSEGSLRAVKNGLFITTPVTEDKVIAEIRFADYAKKVERNSYYSPVIYGYNAQGVLIDTNVKGIMLSCSAKLGKVQENGSTVLCNGTGTQLLTASLDELTSTILVTVESSGTGITSITDGDKDVNIYPNPIRTGEQAHINFNGSAKINIYNATGQLVNSFNCENSEDATVTLPTESLSPGFYMISISGETSNKIAKLLIQ</sequence>
<evidence type="ECO:0000313" key="5">
    <source>
        <dbReference type="Proteomes" id="UP000284379"/>
    </source>
</evidence>
<name>A0A413VS80_9BACE</name>
<accession>A0A413VS80</accession>
<comment type="caution">
    <text evidence="4">The sequence shown here is derived from an EMBL/GenBank/DDBJ whole genome shotgun (WGS) entry which is preliminary data.</text>
</comment>
<gene>
    <name evidence="4" type="ORF">DW888_07675</name>
</gene>
<protein>
    <submittedName>
        <fullName evidence="4">T9SS C-terminal target domain-containing protein</fullName>
    </submittedName>
</protein>
<evidence type="ECO:0000256" key="1">
    <source>
        <dbReference type="SAM" id="SignalP"/>
    </source>
</evidence>
<dbReference type="RefSeq" id="WP_122201222.1">
    <property type="nucleotide sequence ID" value="NZ_CABJFV010000004.1"/>
</dbReference>
<dbReference type="Proteomes" id="UP000284379">
    <property type="component" value="Unassembled WGS sequence"/>
</dbReference>
<feature type="domain" description="Secretion system C-terminal sorting" evidence="3">
    <location>
        <begin position="499"/>
        <end position="572"/>
    </location>
</feature>
<evidence type="ECO:0000259" key="3">
    <source>
        <dbReference type="Pfam" id="PF18962"/>
    </source>
</evidence>
<dbReference type="NCBIfam" id="TIGR04183">
    <property type="entry name" value="Por_Secre_tail"/>
    <property type="match status" value="1"/>
</dbReference>
<dbReference type="Pfam" id="PF09992">
    <property type="entry name" value="NAGPA"/>
    <property type="match status" value="1"/>
</dbReference>
<dbReference type="Pfam" id="PF18962">
    <property type="entry name" value="Por_Secre_tail"/>
    <property type="match status" value="1"/>
</dbReference>
<evidence type="ECO:0000313" key="4">
    <source>
        <dbReference type="EMBL" id="RHB36500.1"/>
    </source>
</evidence>